<keyword evidence="10" id="KW-1185">Reference proteome</keyword>
<evidence type="ECO:0000256" key="1">
    <source>
        <dbReference type="ARBA" id="ARBA00001965"/>
    </source>
</evidence>
<accession>A0A178D0I3</accession>
<comment type="caution">
    <text evidence="9">The sequence shown here is derived from an EMBL/GenBank/DDBJ whole genome shotgun (WGS) entry which is preliminary data.</text>
</comment>
<dbReference type="PANTHER" id="PTHR33711:SF7">
    <property type="entry name" value="INTRADIOL RING-CLEAVAGE DIOXYGENASES DOMAIN-CONTAINING PROTEIN-RELATED"/>
    <property type="match status" value="1"/>
</dbReference>
<evidence type="ECO:0000313" key="9">
    <source>
        <dbReference type="EMBL" id="OAL34893.1"/>
    </source>
</evidence>
<dbReference type="GeneID" id="34589269"/>
<organism evidence="9 10">
    <name type="scientific">Fonsecaea nubica</name>
    <dbReference type="NCBI Taxonomy" id="856822"/>
    <lineage>
        <taxon>Eukaryota</taxon>
        <taxon>Fungi</taxon>
        <taxon>Dikarya</taxon>
        <taxon>Ascomycota</taxon>
        <taxon>Pezizomycotina</taxon>
        <taxon>Eurotiomycetes</taxon>
        <taxon>Chaetothyriomycetidae</taxon>
        <taxon>Chaetothyriales</taxon>
        <taxon>Herpotrichiellaceae</taxon>
        <taxon>Fonsecaea</taxon>
    </lineage>
</organism>
<evidence type="ECO:0000256" key="3">
    <source>
        <dbReference type="ARBA" id="ARBA00022723"/>
    </source>
</evidence>
<dbReference type="SUPFAM" id="SSF49482">
    <property type="entry name" value="Aromatic compound dioxygenase"/>
    <property type="match status" value="1"/>
</dbReference>
<protein>
    <recommendedName>
        <fullName evidence="11">Intradiol ring-cleavage dioxygenases domain-containing protein</fullName>
    </recommendedName>
</protein>
<dbReference type="Pfam" id="PF04444">
    <property type="entry name" value="Dioxygenase_N"/>
    <property type="match status" value="1"/>
</dbReference>
<dbReference type="GO" id="GO:0009712">
    <property type="term" value="P:catechol-containing compound metabolic process"/>
    <property type="evidence" value="ECO:0007669"/>
    <property type="project" value="InterPro"/>
</dbReference>
<dbReference type="PANTHER" id="PTHR33711">
    <property type="entry name" value="DIOXYGENASE, PUTATIVE (AFU_ORTHOLOGUE AFUA_2G02910)-RELATED"/>
    <property type="match status" value="1"/>
</dbReference>
<evidence type="ECO:0000256" key="4">
    <source>
        <dbReference type="ARBA" id="ARBA00022964"/>
    </source>
</evidence>
<dbReference type="Pfam" id="PF00775">
    <property type="entry name" value="Dioxygenase_C"/>
    <property type="match status" value="1"/>
</dbReference>
<dbReference type="OrthoDB" id="5238185at2759"/>
<proteinExistence type="inferred from homology"/>
<evidence type="ECO:0000259" key="8">
    <source>
        <dbReference type="Pfam" id="PF04444"/>
    </source>
</evidence>
<sequence length="299" mass="33267">MALSQDAPFTASVLASFGPAAPSRAKEILTSLIRHLHAVCREVNLTTEELYIGLDALNRSGRMSDAKRNETLLISDCLGVEAQVTSQHHLDEITHRILAEEASTNSCILGPFYRADAPAYENGDSIIQKYLGGEVTWCHGQILDADSDKPIAGVKLNVWECAANGLYDQQDPEQPDGNMRGIFTSDHDGRYGFYCIKPVPYPVPYDGPAGDILKLMDRSPFRAAHIHFMVESESHRRLVTQVFPSDDAYLDRDSVYAVKDDLIIRFEPAGPEARIGRGVGGLQSDVKWEVKYDFRIKKR</sequence>
<dbReference type="InterPro" id="IPR015889">
    <property type="entry name" value="Intradiol_dOase_core"/>
</dbReference>
<keyword evidence="6" id="KW-0408">Iron</keyword>
<dbReference type="InterPro" id="IPR007535">
    <property type="entry name" value="Catechol_dOase_N"/>
</dbReference>
<reference evidence="9 10" key="1">
    <citation type="submission" date="2016-03" db="EMBL/GenBank/DDBJ databases">
        <title>The draft genome sequence of Fonsecaea nubica causative agent of cutaneous subcutaneous infection in human host.</title>
        <authorList>
            <person name="Costa F."/>
            <person name="Sybren D.H."/>
            <person name="Raittz R.T."/>
            <person name="Weiss V.A."/>
            <person name="Leao A.C."/>
            <person name="Gomes R."/>
            <person name="De Souza E.M."/>
            <person name="Pedrosa F.O."/>
            <person name="Steffens M.B."/>
            <person name="Bombassaro A."/>
            <person name="Tadra-Sfeir M.Z."/>
            <person name="Moreno L.F."/>
            <person name="Najafzadeh M.J."/>
            <person name="Felipe M.S."/>
            <person name="Teixeira M."/>
            <person name="Sun J."/>
            <person name="Xi L."/>
            <person name="Castro M.A."/>
            <person name="Vicente V.A."/>
        </authorList>
    </citation>
    <scope>NUCLEOTIDE SEQUENCE [LARGE SCALE GENOMIC DNA]</scope>
    <source>
        <strain evidence="9 10">CBS 269.64</strain>
    </source>
</reference>
<dbReference type="GO" id="GO:0018576">
    <property type="term" value="F:catechol 1,2-dioxygenase activity"/>
    <property type="evidence" value="ECO:0007669"/>
    <property type="project" value="InterPro"/>
</dbReference>
<dbReference type="RefSeq" id="XP_022499905.1">
    <property type="nucleotide sequence ID" value="XM_022644145.1"/>
</dbReference>
<evidence type="ECO:0000256" key="6">
    <source>
        <dbReference type="ARBA" id="ARBA00023004"/>
    </source>
</evidence>
<evidence type="ECO:0000259" key="7">
    <source>
        <dbReference type="Pfam" id="PF00775"/>
    </source>
</evidence>
<gene>
    <name evidence="9" type="ORF">AYO20_05854</name>
</gene>
<dbReference type="Gene3D" id="2.60.130.10">
    <property type="entry name" value="Aromatic compound dioxygenase"/>
    <property type="match status" value="1"/>
</dbReference>
<keyword evidence="4" id="KW-0223">Dioxygenase</keyword>
<dbReference type="Proteomes" id="UP000185904">
    <property type="component" value="Unassembled WGS sequence"/>
</dbReference>
<comment type="cofactor">
    <cofactor evidence="1">
        <name>Fe(3+)</name>
        <dbReference type="ChEBI" id="CHEBI:29034"/>
    </cofactor>
</comment>
<name>A0A178D0I3_9EURO</name>
<dbReference type="InterPro" id="IPR050770">
    <property type="entry name" value="Intradiol_RC_Dioxygenase"/>
</dbReference>
<keyword evidence="5" id="KW-0560">Oxidoreductase</keyword>
<dbReference type="EMBL" id="LVCJ01000035">
    <property type="protein sequence ID" value="OAL34893.1"/>
    <property type="molecule type" value="Genomic_DNA"/>
</dbReference>
<dbReference type="AlphaFoldDB" id="A0A178D0I3"/>
<keyword evidence="3" id="KW-0479">Metal-binding</keyword>
<dbReference type="GO" id="GO:0008199">
    <property type="term" value="F:ferric iron binding"/>
    <property type="evidence" value="ECO:0007669"/>
    <property type="project" value="InterPro"/>
</dbReference>
<evidence type="ECO:0000256" key="2">
    <source>
        <dbReference type="ARBA" id="ARBA00007825"/>
    </source>
</evidence>
<feature type="domain" description="Catechol dioxygenase N-terminal" evidence="8">
    <location>
        <begin position="24"/>
        <end position="89"/>
    </location>
</feature>
<dbReference type="InterPro" id="IPR000627">
    <property type="entry name" value="Intradiol_dOase_C"/>
</dbReference>
<evidence type="ECO:0000313" key="10">
    <source>
        <dbReference type="Proteomes" id="UP000185904"/>
    </source>
</evidence>
<comment type="similarity">
    <text evidence="2">Belongs to the intradiol ring-cleavage dioxygenase family.</text>
</comment>
<feature type="domain" description="Intradiol ring-cleavage dioxygenases" evidence="7">
    <location>
        <begin position="110"/>
        <end position="268"/>
    </location>
</feature>
<evidence type="ECO:0000256" key="5">
    <source>
        <dbReference type="ARBA" id="ARBA00023002"/>
    </source>
</evidence>
<evidence type="ECO:0008006" key="11">
    <source>
        <dbReference type="Google" id="ProtNLM"/>
    </source>
</evidence>